<keyword evidence="12" id="KW-0732">Signal</keyword>
<dbReference type="InterPro" id="IPR045016">
    <property type="entry name" value="NhaD-like"/>
</dbReference>
<reference evidence="14 15" key="1">
    <citation type="submission" date="2021-04" db="EMBL/GenBank/DDBJ databases">
        <authorList>
            <person name="Huq M.A."/>
        </authorList>
    </citation>
    <scope>NUCLEOTIDE SEQUENCE [LARGE SCALE GENOMIC DNA]</scope>
    <source>
        <strain evidence="14 15">MAH-13</strain>
    </source>
</reference>
<evidence type="ECO:0000313" key="15">
    <source>
        <dbReference type="Proteomes" id="UP000823790"/>
    </source>
</evidence>
<dbReference type="Proteomes" id="UP000823790">
    <property type="component" value="Unassembled WGS sequence"/>
</dbReference>
<feature type="domain" description="Citrate transporter-like" evidence="13">
    <location>
        <begin position="46"/>
        <end position="407"/>
    </location>
</feature>
<keyword evidence="6" id="KW-0915">Sodium</keyword>
<dbReference type="PANTHER" id="PTHR43269:SF2">
    <property type="entry name" value="SODIUM_PROTON ANTIPORTER 1-RELATED"/>
    <property type="match status" value="1"/>
</dbReference>
<keyword evidence="15" id="KW-1185">Reference proteome</keyword>
<feature type="signal peptide" evidence="12">
    <location>
        <begin position="1"/>
        <end position="20"/>
    </location>
</feature>
<evidence type="ECO:0000256" key="4">
    <source>
        <dbReference type="ARBA" id="ARBA00022692"/>
    </source>
</evidence>
<feature type="transmembrane region" description="Helical" evidence="11">
    <location>
        <begin position="278"/>
        <end position="297"/>
    </location>
</feature>
<feature type="transmembrane region" description="Helical" evidence="11">
    <location>
        <begin position="399"/>
        <end position="427"/>
    </location>
</feature>
<dbReference type="InterPro" id="IPR004680">
    <property type="entry name" value="Cit_transptr-like_dom"/>
</dbReference>
<dbReference type="NCBIfam" id="NF038006">
    <property type="entry name" value="NhaD_1"/>
    <property type="match status" value="1"/>
</dbReference>
<feature type="transmembrane region" description="Helical" evidence="11">
    <location>
        <begin position="30"/>
        <end position="51"/>
    </location>
</feature>
<feature type="transmembrane region" description="Helical" evidence="11">
    <location>
        <begin position="332"/>
        <end position="351"/>
    </location>
</feature>
<feature type="transmembrane region" description="Helical" evidence="11">
    <location>
        <begin position="138"/>
        <end position="154"/>
    </location>
</feature>
<feature type="transmembrane region" description="Helical" evidence="11">
    <location>
        <begin position="185"/>
        <end position="208"/>
    </location>
</feature>
<evidence type="ECO:0000313" key="14">
    <source>
        <dbReference type="EMBL" id="MBP1473145.1"/>
    </source>
</evidence>
<evidence type="ECO:0000256" key="8">
    <source>
        <dbReference type="ARBA" id="ARBA00023136"/>
    </source>
</evidence>
<gene>
    <name evidence="14" type="primary">nhaD</name>
    <name evidence="14" type="ORF">J7I44_02475</name>
</gene>
<dbReference type="RefSeq" id="WP_209615172.1">
    <property type="nucleotide sequence ID" value="NZ_JAGJRS010000005.1"/>
</dbReference>
<dbReference type="Pfam" id="PF03600">
    <property type="entry name" value="CitMHS"/>
    <property type="match status" value="1"/>
</dbReference>
<keyword evidence="4 11" id="KW-0812">Transmembrane</keyword>
<feature type="transmembrane region" description="Helical" evidence="11">
    <location>
        <begin position="63"/>
        <end position="79"/>
    </location>
</feature>
<keyword evidence="8 11" id="KW-0472">Membrane</keyword>
<evidence type="ECO:0000256" key="5">
    <source>
        <dbReference type="ARBA" id="ARBA00022989"/>
    </source>
</evidence>
<sequence length="464" mass="49422">MRSTLFLAALAGGLPTSAMAAETGANFHLTGHPVGWLALALFVLAYVAVVLEERIRIAKSKPVMLAAALIWGLIAWQTRDAGGGSTAARDAFQGMFLEYAEIFFFLVVAMTYVTALGERNVFEALRAQLTRRRLGYRALFWITGTIAFFLSPVLDNLTTALVMSAVVLAVGGGQARFATLSLINLVVAANAGGAWSAFGDITTLMVWQAHKAEFFDFFRLFLPALVNWLVPAVAMHFALPKGLPDSVPGSVHVKPGGIGICLTFALTIAITVLGKQWLGMPAAYGMLTGLALLNLLASRIDRSQRRYALAQGAEEEPYSIFRIIANAEWDTLLFFYGVFGCVGGLAALGYLELASHTLYGALGATTANTAMGVLSAVIDNIPIMYAVLQMNPPMDEAQWLLITLTAGVGGSLLSVGSAAGVALMGASGGRYTFMRHLRWTWAIALGYVASIALHLALNGARPPL</sequence>
<name>A0ABS4DJF1_9GAMM</name>
<evidence type="ECO:0000256" key="11">
    <source>
        <dbReference type="SAM" id="Phobius"/>
    </source>
</evidence>
<dbReference type="PANTHER" id="PTHR43269">
    <property type="entry name" value="SODIUM/PROTON ANTIPORTER 1-RELATED"/>
    <property type="match status" value="1"/>
</dbReference>
<feature type="transmembrane region" description="Helical" evidence="11">
    <location>
        <begin position="99"/>
        <end position="117"/>
    </location>
</feature>
<evidence type="ECO:0000256" key="12">
    <source>
        <dbReference type="SAM" id="SignalP"/>
    </source>
</evidence>
<accession>A0ABS4DJF1</accession>
<keyword evidence="3" id="KW-0050">Antiport</keyword>
<keyword evidence="2" id="KW-0813">Transport</keyword>
<comment type="caution">
    <text evidence="14">The sequence shown here is derived from an EMBL/GenBank/DDBJ whole genome shotgun (WGS) entry which is preliminary data.</text>
</comment>
<evidence type="ECO:0000256" key="10">
    <source>
        <dbReference type="ARBA" id="ARBA00025753"/>
    </source>
</evidence>
<keyword evidence="5 11" id="KW-1133">Transmembrane helix</keyword>
<organism evidence="14 15">
    <name type="scientific">Frateuria flava</name>
    <dbReference type="NCBI Taxonomy" id="2821489"/>
    <lineage>
        <taxon>Bacteria</taxon>
        <taxon>Pseudomonadati</taxon>
        <taxon>Pseudomonadota</taxon>
        <taxon>Gammaproteobacteria</taxon>
        <taxon>Lysobacterales</taxon>
        <taxon>Rhodanobacteraceae</taxon>
        <taxon>Frateuria</taxon>
    </lineage>
</organism>
<keyword evidence="7" id="KW-0406">Ion transport</keyword>
<evidence type="ECO:0000256" key="1">
    <source>
        <dbReference type="ARBA" id="ARBA00004141"/>
    </source>
</evidence>
<keyword evidence="9" id="KW-0739">Sodium transport</keyword>
<proteinExistence type="inferred from homology"/>
<feature type="chain" id="PRO_5047329829" evidence="12">
    <location>
        <begin position="21"/>
        <end position="464"/>
    </location>
</feature>
<evidence type="ECO:0000256" key="3">
    <source>
        <dbReference type="ARBA" id="ARBA00022449"/>
    </source>
</evidence>
<evidence type="ECO:0000256" key="7">
    <source>
        <dbReference type="ARBA" id="ARBA00023065"/>
    </source>
</evidence>
<evidence type="ECO:0000256" key="6">
    <source>
        <dbReference type="ARBA" id="ARBA00023053"/>
    </source>
</evidence>
<evidence type="ECO:0000256" key="2">
    <source>
        <dbReference type="ARBA" id="ARBA00022448"/>
    </source>
</evidence>
<comment type="similarity">
    <text evidence="10">Belongs to the NhaD Na(+)/H(+) (TC 2.A.62) antiporter family.</text>
</comment>
<feature type="transmembrane region" description="Helical" evidence="11">
    <location>
        <begin position="220"/>
        <end position="239"/>
    </location>
</feature>
<evidence type="ECO:0000259" key="13">
    <source>
        <dbReference type="Pfam" id="PF03600"/>
    </source>
</evidence>
<comment type="subcellular location">
    <subcellularLocation>
        <location evidence="1">Membrane</location>
        <topology evidence="1">Multi-pass membrane protein</topology>
    </subcellularLocation>
</comment>
<protein>
    <submittedName>
        <fullName evidence="14">Sodium:proton antiporter NhaD</fullName>
    </submittedName>
</protein>
<feature type="transmembrane region" description="Helical" evidence="11">
    <location>
        <begin position="439"/>
        <end position="457"/>
    </location>
</feature>
<dbReference type="EMBL" id="JAGJRS010000005">
    <property type="protein sequence ID" value="MBP1473145.1"/>
    <property type="molecule type" value="Genomic_DNA"/>
</dbReference>
<evidence type="ECO:0000256" key="9">
    <source>
        <dbReference type="ARBA" id="ARBA00023201"/>
    </source>
</evidence>